<dbReference type="AlphaFoldDB" id="A0A1W1XUK4"/>
<dbReference type="STRING" id="1121001.SAMN02745857_02750"/>
<accession>A0A1W1XUK4</accession>
<dbReference type="OrthoDB" id="9827133at2"/>
<dbReference type="Proteomes" id="UP000192761">
    <property type="component" value="Unassembled WGS sequence"/>
</dbReference>
<name>A0A1W1XUK4_9NEIS</name>
<dbReference type="RefSeq" id="WP_084091386.1">
    <property type="nucleotide sequence ID" value="NZ_FWXD01000016.1"/>
</dbReference>
<protein>
    <submittedName>
        <fullName evidence="1">Uncharacterized protein</fullName>
    </submittedName>
</protein>
<evidence type="ECO:0000313" key="1">
    <source>
        <dbReference type="EMBL" id="SMC27198.1"/>
    </source>
</evidence>
<proteinExistence type="predicted"/>
<keyword evidence="2" id="KW-1185">Reference proteome</keyword>
<reference evidence="1 2" key="1">
    <citation type="submission" date="2017-04" db="EMBL/GenBank/DDBJ databases">
        <authorList>
            <person name="Afonso C.L."/>
            <person name="Miller P.J."/>
            <person name="Scott M.A."/>
            <person name="Spackman E."/>
            <person name="Goraichik I."/>
            <person name="Dimitrov K.M."/>
            <person name="Suarez D.L."/>
            <person name="Swayne D.E."/>
        </authorList>
    </citation>
    <scope>NUCLEOTIDE SEQUENCE [LARGE SCALE GENOMIC DNA]</scope>
    <source>
        <strain evidence="1 2">DSM 23236</strain>
    </source>
</reference>
<organism evidence="1 2">
    <name type="scientific">Andreprevotia lacus DSM 23236</name>
    <dbReference type="NCBI Taxonomy" id="1121001"/>
    <lineage>
        <taxon>Bacteria</taxon>
        <taxon>Pseudomonadati</taxon>
        <taxon>Pseudomonadota</taxon>
        <taxon>Betaproteobacteria</taxon>
        <taxon>Neisseriales</taxon>
        <taxon>Chitinibacteraceae</taxon>
        <taxon>Andreprevotia</taxon>
    </lineage>
</organism>
<sequence length="346" mass="37632">MASTPDQPLNPVIGSQARNDWNNYWDNSKSGDTQSWAGGTLTRNADGSATFSSGGKDTTFSRATSMESLAAGNANIAGMWGNQYGTTKTEPLMTVDTKLNFSPESGYQSAMTRGVSADELTSNQLGKVLSADSPVIQQARRLAMEQANGRGLLNSSIAAGAGTEAAIGQAINIASADAGAYQTAANANQNALNQFGLAKNQGLINAQLTGIQGDYNLRNQKQQQEFTAGQNTLDREQKQSQFQQTYDQTQRNYDKDYELKQKQFEQQVNQANITNELARKTLAWQIKYNIASFNASKMENYLNAVQNIQLSNIDNKDDAVRNINKLIFGNAEATGKYPYSLDALDI</sequence>
<gene>
    <name evidence="1" type="ORF">SAMN02745857_02750</name>
</gene>
<evidence type="ECO:0000313" key="2">
    <source>
        <dbReference type="Proteomes" id="UP000192761"/>
    </source>
</evidence>
<dbReference type="EMBL" id="FWXD01000016">
    <property type="protein sequence ID" value="SMC27198.1"/>
    <property type="molecule type" value="Genomic_DNA"/>
</dbReference>